<protein>
    <submittedName>
        <fullName evidence="2">Uncharacterized protein</fullName>
    </submittedName>
</protein>
<organism evidence="2 3">
    <name type="scientific">Paractinoplanes durhamensis</name>
    <dbReference type="NCBI Taxonomy" id="113563"/>
    <lineage>
        <taxon>Bacteria</taxon>
        <taxon>Bacillati</taxon>
        <taxon>Actinomycetota</taxon>
        <taxon>Actinomycetes</taxon>
        <taxon>Micromonosporales</taxon>
        <taxon>Micromonosporaceae</taxon>
        <taxon>Paractinoplanes</taxon>
    </lineage>
</organism>
<dbReference type="EMBL" id="BOML01000080">
    <property type="protein sequence ID" value="GIE07371.1"/>
    <property type="molecule type" value="Genomic_DNA"/>
</dbReference>
<dbReference type="Proteomes" id="UP000637628">
    <property type="component" value="Unassembled WGS sequence"/>
</dbReference>
<gene>
    <name evidence="2" type="ORF">Adu01nite_87210</name>
</gene>
<sequence length="114" mass="12428">MLEAGRRQLDKLGGQIDGRLVGEPTEHDMTHPPGLLDEGRIKHRMPVPMNGRPPRRHPVDKLAPIGQPQPHALGALDDVGITPARHRPVGMPDVRTIEGDELSLTSAHAITSRL</sequence>
<feature type="region of interest" description="Disordered" evidence="1">
    <location>
        <begin position="1"/>
        <end position="72"/>
    </location>
</feature>
<evidence type="ECO:0000313" key="2">
    <source>
        <dbReference type="EMBL" id="GIE07371.1"/>
    </source>
</evidence>
<evidence type="ECO:0000313" key="3">
    <source>
        <dbReference type="Proteomes" id="UP000637628"/>
    </source>
</evidence>
<name>A0ABQ3ZC63_9ACTN</name>
<reference evidence="2 3" key="1">
    <citation type="submission" date="2021-01" db="EMBL/GenBank/DDBJ databases">
        <title>Whole genome shotgun sequence of Actinoplanes durhamensis NBRC 14914.</title>
        <authorList>
            <person name="Komaki H."/>
            <person name="Tamura T."/>
        </authorList>
    </citation>
    <scope>NUCLEOTIDE SEQUENCE [LARGE SCALE GENOMIC DNA]</scope>
    <source>
        <strain evidence="2 3">NBRC 14914</strain>
    </source>
</reference>
<evidence type="ECO:0000256" key="1">
    <source>
        <dbReference type="SAM" id="MobiDB-lite"/>
    </source>
</evidence>
<proteinExistence type="predicted"/>
<keyword evidence="3" id="KW-1185">Reference proteome</keyword>
<comment type="caution">
    <text evidence="2">The sequence shown here is derived from an EMBL/GenBank/DDBJ whole genome shotgun (WGS) entry which is preliminary data.</text>
</comment>
<accession>A0ABQ3ZC63</accession>
<feature type="compositionally biased region" description="Basic and acidic residues" evidence="1">
    <location>
        <begin position="1"/>
        <end position="10"/>
    </location>
</feature>